<dbReference type="GO" id="GO:0004672">
    <property type="term" value="F:protein kinase activity"/>
    <property type="evidence" value="ECO:0007669"/>
    <property type="project" value="InterPro"/>
</dbReference>
<reference evidence="3 4" key="1">
    <citation type="submission" date="2012-08" db="EMBL/GenBank/DDBJ databases">
        <title>Oryza genome evolution.</title>
        <authorList>
            <person name="Wing R.A."/>
        </authorList>
    </citation>
    <scope>NUCLEOTIDE SEQUENCE</scope>
</reference>
<dbReference type="Pfam" id="PF00069">
    <property type="entry name" value="Pkinase"/>
    <property type="match status" value="1"/>
</dbReference>
<dbReference type="Gramene" id="LPERR10G01050.1">
    <property type="protein sequence ID" value="LPERR10G01050.1"/>
    <property type="gene ID" value="LPERR10G01050"/>
</dbReference>
<reference evidence="3" key="3">
    <citation type="submission" date="2015-04" db="UniProtKB">
        <authorList>
            <consortium name="EnsemblPlants"/>
        </authorList>
    </citation>
    <scope>IDENTIFICATION</scope>
</reference>
<evidence type="ECO:0000313" key="4">
    <source>
        <dbReference type="Proteomes" id="UP000032180"/>
    </source>
</evidence>
<dbReference type="InterPro" id="IPR008271">
    <property type="entry name" value="Ser/Thr_kinase_AS"/>
</dbReference>
<feature type="domain" description="Protein kinase" evidence="2">
    <location>
        <begin position="11"/>
        <end position="266"/>
    </location>
</feature>
<dbReference type="InterPro" id="IPR052751">
    <property type="entry name" value="Plant_MAPKKK"/>
</dbReference>
<dbReference type="AlphaFoldDB" id="A0A0D9XHJ0"/>
<dbReference type="InterPro" id="IPR000719">
    <property type="entry name" value="Prot_kinase_dom"/>
</dbReference>
<dbReference type="PANTHER" id="PTHR48011">
    <property type="entry name" value="CCR4-NOT TRANSCRIPTIONAL COMPLEX SUBUNIT CAF120-RELATED"/>
    <property type="match status" value="1"/>
</dbReference>
<dbReference type="CDD" id="cd06606">
    <property type="entry name" value="STKc_MAPKKK"/>
    <property type="match status" value="1"/>
</dbReference>
<dbReference type="Gene3D" id="1.10.510.10">
    <property type="entry name" value="Transferase(Phosphotransferase) domain 1"/>
    <property type="match status" value="1"/>
</dbReference>
<reference evidence="4" key="2">
    <citation type="submission" date="2013-12" db="EMBL/GenBank/DDBJ databases">
        <authorList>
            <person name="Yu Y."/>
            <person name="Lee S."/>
            <person name="de Baynast K."/>
            <person name="Wissotski M."/>
            <person name="Liu L."/>
            <person name="Talag J."/>
            <person name="Goicoechea J."/>
            <person name="Angelova A."/>
            <person name="Jetty R."/>
            <person name="Kudrna D."/>
            <person name="Golser W."/>
            <person name="Rivera L."/>
            <person name="Zhang J."/>
            <person name="Wing R."/>
        </authorList>
    </citation>
    <scope>NUCLEOTIDE SEQUENCE</scope>
</reference>
<dbReference type="STRING" id="77586.A0A0D9XHJ0"/>
<dbReference type="PROSITE" id="PS00108">
    <property type="entry name" value="PROTEIN_KINASE_ST"/>
    <property type="match status" value="1"/>
</dbReference>
<evidence type="ECO:0000256" key="1">
    <source>
        <dbReference type="SAM" id="MobiDB-lite"/>
    </source>
</evidence>
<dbReference type="Proteomes" id="UP000032180">
    <property type="component" value="Chromosome 10"/>
</dbReference>
<dbReference type="PROSITE" id="PS50011">
    <property type="entry name" value="PROTEIN_KINASE_DOM"/>
    <property type="match status" value="1"/>
</dbReference>
<evidence type="ECO:0000259" key="2">
    <source>
        <dbReference type="PROSITE" id="PS50011"/>
    </source>
</evidence>
<dbReference type="GO" id="GO:0007165">
    <property type="term" value="P:signal transduction"/>
    <property type="evidence" value="ECO:0007669"/>
    <property type="project" value="TreeGrafter"/>
</dbReference>
<dbReference type="HOGENOM" id="CLU_559443_0_0_1"/>
<name>A0A0D9XHJ0_9ORYZ</name>
<dbReference type="PANTHER" id="PTHR48011:SF10">
    <property type="entry name" value="OS10G0130000 PROTEIN"/>
    <property type="match status" value="1"/>
</dbReference>
<organism evidence="3 4">
    <name type="scientific">Leersia perrieri</name>
    <dbReference type="NCBI Taxonomy" id="77586"/>
    <lineage>
        <taxon>Eukaryota</taxon>
        <taxon>Viridiplantae</taxon>
        <taxon>Streptophyta</taxon>
        <taxon>Embryophyta</taxon>
        <taxon>Tracheophyta</taxon>
        <taxon>Spermatophyta</taxon>
        <taxon>Magnoliopsida</taxon>
        <taxon>Liliopsida</taxon>
        <taxon>Poales</taxon>
        <taxon>Poaceae</taxon>
        <taxon>BOP clade</taxon>
        <taxon>Oryzoideae</taxon>
        <taxon>Oryzeae</taxon>
        <taxon>Oryzinae</taxon>
        <taxon>Leersia</taxon>
    </lineage>
</organism>
<dbReference type="EnsemblPlants" id="LPERR10G01050.1">
    <property type="protein sequence ID" value="LPERR10G01050.1"/>
    <property type="gene ID" value="LPERR10G01050"/>
</dbReference>
<dbReference type="InterPro" id="IPR011009">
    <property type="entry name" value="Kinase-like_dom_sf"/>
</dbReference>
<dbReference type="SMART" id="SM00220">
    <property type="entry name" value="S_TKc"/>
    <property type="match status" value="1"/>
</dbReference>
<dbReference type="eggNOG" id="KOG0198">
    <property type="taxonomic scope" value="Eukaryota"/>
</dbReference>
<dbReference type="GO" id="GO:0005524">
    <property type="term" value="F:ATP binding"/>
    <property type="evidence" value="ECO:0007669"/>
    <property type="project" value="InterPro"/>
</dbReference>
<keyword evidence="4" id="KW-1185">Reference proteome</keyword>
<feature type="region of interest" description="Disordered" evidence="1">
    <location>
        <begin position="300"/>
        <end position="320"/>
    </location>
</feature>
<dbReference type="FunFam" id="1.10.510.10:FF:000466">
    <property type="entry name" value="MAP kinase kinase kinase18"/>
    <property type="match status" value="1"/>
</dbReference>
<proteinExistence type="predicted"/>
<evidence type="ECO:0000313" key="3">
    <source>
        <dbReference type="EnsemblPlants" id="LPERR10G01050.1"/>
    </source>
</evidence>
<protein>
    <recommendedName>
        <fullName evidence="2">Protein kinase domain-containing protein</fullName>
    </recommendedName>
</protein>
<dbReference type="SUPFAM" id="SSF56112">
    <property type="entry name" value="Protein kinase-like (PK-like)"/>
    <property type="match status" value="1"/>
</dbReference>
<accession>A0A0D9XHJ0</accession>
<sequence>MAAAIIGGGGWTRLRGIDSGASGAAVSLAIDDASGELFVVKSACSGERAGAAKQQLRREWGVMSELSSPHVLRCLGFVAGDDEHRLFLEFAPGGSLADVAARNGGRLDEVAVRAYAADMVRGLDYLHGKRVVHGDLKGSNVLVGADGRAKLADFGCSKKQQQSTAAVIGGTPAFMAPEVARGEEQGPAADVWALGCTVVEIATGRAPWSGADNVLAALRMIGYTDGAVPEVPPWMSPEAKDFLNKCLQRRSGDRATAAQLLQHPFVSTSSCGVNNMEVVKATWVSPTSALDAALWESESTSSSSLTGDEEDDDLSSNSNSPISRIRAMACSGETLPDWDSDRHCWIEVISSDANLNITYKTTATAADNNESSECLAAKMVIRSMASSPSSVPADWGSHQGWIDVLGASPAVDNEEFDVESGADEIFSEALGSIVVGVGSEQSVVAENQEVVFTSLSSCSERVLLVAAHAADNVASRKAGIKPCSNFSS</sequence>